<dbReference type="EMBL" id="BJHX01000002">
    <property type="protein sequence ID" value="GDY69639.1"/>
    <property type="molecule type" value="Genomic_DNA"/>
</dbReference>
<comment type="caution">
    <text evidence="1">The sequence shown here is derived from an EMBL/GenBank/DDBJ whole genome shotgun (WGS) entry which is preliminary data.</text>
</comment>
<evidence type="ECO:0008006" key="3">
    <source>
        <dbReference type="Google" id="ProtNLM"/>
    </source>
</evidence>
<proteinExistence type="predicted"/>
<sequence length="73" mass="7981">MRYPQGGGMTPERQAFRERIRMEAAERFGAGASNAEVAKDLRMSVRSFSGGAGAGRTRGRTVFGRRGRCRCPS</sequence>
<name>A0A4D4MDF5_STRAX</name>
<evidence type="ECO:0000313" key="2">
    <source>
        <dbReference type="Proteomes" id="UP000302139"/>
    </source>
</evidence>
<accession>A0A4D4MDF5</accession>
<dbReference type="InterPro" id="IPR009057">
    <property type="entry name" value="Homeodomain-like_sf"/>
</dbReference>
<dbReference type="Proteomes" id="UP000302139">
    <property type="component" value="Unassembled WGS sequence"/>
</dbReference>
<gene>
    <name evidence="1" type="ORF">SAV14893_090320</name>
</gene>
<evidence type="ECO:0000313" key="1">
    <source>
        <dbReference type="EMBL" id="GDY69639.1"/>
    </source>
</evidence>
<dbReference type="AlphaFoldDB" id="A0A4D4MDF5"/>
<dbReference type="SUPFAM" id="SSF46689">
    <property type="entry name" value="Homeodomain-like"/>
    <property type="match status" value="1"/>
</dbReference>
<reference evidence="1 2" key="1">
    <citation type="submission" date="2019-04" db="EMBL/GenBank/DDBJ databases">
        <title>Draft genome sequences of Streptomyces avermitilis NBRC 14893.</title>
        <authorList>
            <person name="Komaki H."/>
            <person name="Tamura T."/>
            <person name="Hosoyama A."/>
        </authorList>
    </citation>
    <scope>NUCLEOTIDE SEQUENCE [LARGE SCALE GENOMIC DNA]</scope>
    <source>
        <strain evidence="1 2">NBRC 14893</strain>
    </source>
</reference>
<protein>
    <recommendedName>
        <fullName evidence="3">Transposase</fullName>
    </recommendedName>
</protein>
<organism evidence="1 2">
    <name type="scientific">Streptomyces avermitilis</name>
    <dbReference type="NCBI Taxonomy" id="33903"/>
    <lineage>
        <taxon>Bacteria</taxon>
        <taxon>Bacillati</taxon>
        <taxon>Actinomycetota</taxon>
        <taxon>Actinomycetes</taxon>
        <taxon>Kitasatosporales</taxon>
        <taxon>Streptomycetaceae</taxon>
        <taxon>Streptomyces</taxon>
    </lineage>
</organism>